<dbReference type="EC" id="3.2.1.52" evidence="3"/>
<comment type="similarity">
    <text evidence="2">Belongs to the glycosyl hydrolase 20 family.</text>
</comment>
<dbReference type="InterPro" id="IPR015882">
    <property type="entry name" value="HEX_bac_N"/>
</dbReference>
<dbReference type="SUPFAM" id="SSF49785">
    <property type="entry name" value="Galactose-binding domain-like"/>
    <property type="match status" value="1"/>
</dbReference>
<keyword evidence="4" id="KW-0378">Hydrolase</keyword>
<dbReference type="InterPro" id="IPR059177">
    <property type="entry name" value="GH29D-like_dom"/>
</dbReference>
<dbReference type="Gene3D" id="3.30.379.10">
    <property type="entry name" value="Chitobiase/beta-hexosaminidase domain 2-like"/>
    <property type="match status" value="1"/>
</dbReference>
<feature type="domain" description="Glycoside hydrolase family 20 catalytic" evidence="7">
    <location>
        <begin position="149"/>
        <end position="446"/>
    </location>
</feature>
<dbReference type="SUPFAM" id="SSF51445">
    <property type="entry name" value="(Trans)glycosidases"/>
    <property type="match status" value="1"/>
</dbReference>
<evidence type="ECO:0000256" key="6">
    <source>
        <dbReference type="SAM" id="SignalP"/>
    </source>
</evidence>
<dbReference type="Gene3D" id="3.20.20.80">
    <property type="entry name" value="Glycosidases"/>
    <property type="match status" value="1"/>
</dbReference>
<sequence>MKFCSFVIAALLTGPTALGQNLPLVPPPHESAVVANKTMPVPQVITVSVPSDSSWKGHLEIFGEAIQRMTKGQHRLAFSDTGDAALVVNRHSDLADEAYSLVTNIDQIQIATSSLRGLAHATATLLQLVGAYDTGELPQLSINDSPTLSYRNFMVDMGRNPHSVELLKETIDLLWFYKVDSMQLHLTDDQRFAFPSTAFPKLWDGLITVEQFKNLEAYAVARGVTIIPELEVPGHSEKLRGIYPEVFGKTGTDLVKSDTALEGLQTLLDEIVEVFPSSPYIHIGGDEAFGVPEDLQRDLINKLNAYLKTKGKQTLVWEGPRPGNGDNKVDTDVIHINWRTINYPADQMLEDGYQVINATWDPLYLVDHFPRTNYTMTSPQHIYETLSITRFKHMNPWIRTYNEPIEVEPSERLIGFCMPWWEGREKNYFAQVVPRLIPFAEVAWNHDIERDFDEFSPRTQKTETARMAAFYPVTIKAANLVVPEDGVFHNETDISLHADGDVEIRYTLDGSNPRITSTLYSHPLSLAKSVTVRATAFVDGKQMGHGSRANFTAVAPTDNLALGKPVETSASSGPPFSIGRITDGGTDNLDFYLGYPAIPDPITMTIDLGTVQSVSSITVVAYTVSGSYEKYTVEVSADGKTFDEVGSRLEKPKQPTPSVDHPFPARDIRYVRVISHGNLGHVFDAFSKIVEVQVR</sequence>
<keyword evidence="11" id="KW-1185">Reference proteome</keyword>
<dbReference type="PRINTS" id="PR00738">
    <property type="entry name" value="GLHYDRLASE20"/>
</dbReference>
<evidence type="ECO:0000256" key="1">
    <source>
        <dbReference type="ARBA" id="ARBA00001231"/>
    </source>
</evidence>
<evidence type="ECO:0000313" key="10">
    <source>
        <dbReference type="EMBL" id="MCM2373018.1"/>
    </source>
</evidence>
<evidence type="ECO:0000256" key="4">
    <source>
        <dbReference type="ARBA" id="ARBA00022801"/>
    </source>
</evidence>
<accession>A0ABT0U7U7</accession>
<evidence type="ECO:0000256" key="3">
    <source>
        <dbReference type="ARBA" id="ARBA00012663"/>
    </source>
</evidence>
<comment type="catalytic activity">
    <reaction evidence="1">
        <text>Hydrolysis of terminal non-reducing N-acetyl-D-hexosamine residues in N-acetyl-beta-D-hexosaminides.</text>
        <dbReference type="EC" id="3.2.1.52"/>
    </reaction>
</comment>
<protein>
    <recommendedName>
        <fullName evidence="3">beta-N-acetylhexosaminidase</fullName>
        <ecNumber evidence="3">3.2.1.52</ecNumber>
    </recommendedName>
</protein>
<gene>
    <name evidence="10" type="ORF">NB063_20590</name>
</gene>
<name>A0ABT0U7U7_9BACT</name>
<dbReference type="Proteomes" id="UP001202961">
    <property type="component" value="Unassembled WGS sequence"/>
</dbReference>
<dbReference type="Pfam" id="PF13290">
    <property type="entry name" value="CHB_HEX_C_1"/>
    <property type="match status" value="1"/>
</dbReference>
<dbReference type="RefSeq" id="WP_250930650.1">
    <property type="nucleotide sequence ID" value="NZ_JAMQBK010000059.1"/>
</dbReference>
<organism evidence="10 11">
    <name type="scientific">Aporhodopirellula aestuarii</name>
    <dbReference type="NCBI Taxonomy" id="2950107"/>
    <lineage>
        <taxon>Bacteria</taxon>
        <taxon>Pseudomonadati</taxon>
        <taxon>Planctomycetota</taxon>
        <taxon>Planctomycetia</taxon>
        <taxon>Pirellulales</taxon>
        <taxon>Pirellulaceae</taxon>
        <taxon>Aporhodopirellula</taxon>
    </lineage>
</organism>
<feature type="domain" description="Beta-hexosaminidase bacterial type N-terminal" evidence="8">
    <location>
        <begin position="23"/>
        <end position="144"/>
    </location>
</feature>
<dbReference type="PANTHER" id="PTHR22600:SF57">
    <property type="entry name" value="BETA-N-ACETYLHEXOSAMINIDASE"/>
    <property type="match status" value="1"/>
</dbReference>
<evidence type="ECO:0000313" key="11">
    <source>
        <dbReference type="Proteomes" id="UP001202961"/>
    </source>
</evidence>
<dbReference type="PANTHER" id="PTHR22600">
    <property type="entry name" value="BETA-HEXOSAMINIDASE"/>
    <property type="match status" value="1"/>
</dbReference>
<dbReference type="EMBL" id="JAMQBK010000059">
    <property type="protein sequence ID" value="MCM2373018.1"/>
    <property type="molecule type" value="Genomic_DNA"/>
</dbReference>
<dbReference type="Pfam" id="PF00728">
    <property type="entry name" value="Glyco_hydro_20"/>
    <property type="match status" value="1"/>
</dbReference>
<dbReference type="InterPro" id="IPR008979">
    <property type="entry name" value="Galactose-bd-like_sf"/>
</dbReference>
<feature type="signal peptide" evidence="6">
    <location>
        <begin position="1"/>
        <end position="19"/>
    </location>
</feature>
<evidence type="ECO:0000259" key="8">
    <source>
        <dbReference type="Pfam" id="PF02838"/>
    </source>
</evidence>
<keyword evidence="6" id="KW-0732">Signal</keyword>
<evidence type="ECO:0000256" key="2">
    <source>
        <dbReference type="ARBA" id="ARBA00006285"/>
    </source>
</evidence>
<evidence type="ECO:0000256" key="5">
    <source>
        <dbReference type="ARBA" id="ARBA00023295"/>
    </source>
</evidence>
<dbReference type="InterPro" id="IPR015883">
    <property type="entry name" value="Glyco_hydro_20_cat"/>
</dbReference>
<dbReference type="InterPro" id="IPR029018">
    <property type="entry name" value="Hex-like_dom2"/>
</dbReference>
<dbReference type="Gene3D" id="2.60.120.260">
    <property type="entry name" value="Galactose-binding domain-like"/>
    <property type="match status" value="1"/>
</dbReference>
<proteinExistence type="inferred from homology"/>
<evidence type="ECO:0000259" key="7">
    <source>
        <dbReference type="Pfam" id="PF00728"/>
    </source>
</evidence>
<dbReference type="Pfam" id="PF22633">
    <property type="entry name" value="F5_F8_type_C_2"/>
    <property type="match status" value="1"/>
</dbReference>
<keyword evidence="5" id="KW-0326">Glycosidase</keyword>
<dbReference type="Pfam" id="PF02838">
    <property type="entry name" value="Glyco_hydro_20b"/>
    <property type="match status" value="1"/>
</dbReference>
<dbReference type="InterPro" id="IPR025705">
    <property type="entry name" value="Beta_hexosaminidase_sua/sub"/>
</dbReference>
<feature type="chain" id="PRO_5047489757" description="beta-N-acetylhexosaminidase" evidence="6">
    <location>
        <begin position="20"/>
        <end position="695"/>
    </location>
</feature>
<evidence type="ECO:0000259" key="9">
    <source>
        <dbReference type="Pfam" id="PF13290"/>
    </source>
</evidence>
<comment type="caution">
    <text evidence="10">The sequence shown here is derived from an EMBL/GenBank/DDBJ whole genome shotgun (WGS) entry which is preliminary data.</text>
</comment>
<reference evidence="10 11" key="1">
    <citation type="journal article" date="2022" name="Syst. Appl. Microbiol.">
        <title>Rhodopirellula aestuarii sp. nov., a novel member of the genus Rhodopirellula isolated from brackish sediments collected in the Tagus River estuary, Portugal.</title>
        <authorList>
            <person name="Vitorino I.R."/>
            <person name="Klimek D."/>
            <person name="Calusinska M."/>
            <person name="Lobo-da-Cunha A."/>
            <person name="Vasconcelos V."/>
            <person name="Lage O.M."/>
        </authorList>
    </citation>
    <scope>NUCLEOTIDE SEQUENCE [LARGE SCALE GENOMIC DNA]</scope>
    <source>
        <strain evidence="10 11">ICT_H3.1</strain>
    </source>
</reference>
<dbReference type="InterPro" id="IPR017853">
    <property type="entry name" value="GH"/>
</dbReference>
<feature type="domain" description="GH29D-like beta-sandwich" evidence="9">
    <location>
        <begin position="483"/>
        <end position="543"/>
    </location>
</feature>
<dbReference type="SUPFAM" id="SSF55545">
    <property type="entry name" value="beta-N-acetylhexosaminidase-like domain"/>
    <property type="match status" value="1"/>
</dbReference>